<dbReference type="Proteomes" id="UP001497512">
    <property type="component" value="Chromosome 16"/>
</dbReference>
<name>A0ABP0TX79_9BRYO</name>
<evidence type="ECO:0000313" key="2">
    <source>
        <dbReference type="Proteomes" id="UP001497512"/>
    </source>
</evidence>
<evidence type="ECO:0000313" key="1">
    <source>
        <dbReference type="EMBL" id="CAK9207372.1"/>
    </source>
</evidence>
<sequence length="102" mass="11645">MHGIVDCGSAVKEMQHLMKVQLEASERREEKMKCRADLMMELLTQHMEHVEKRVDGSEESRQLQLYALGQVNLKLEKVLEGFSALNENLSTIVYGITKGLKL</sequence>
<proteinExistence type="predicted"/>
<organism evidence="1 2">
    <name type="scientific">Sphagnum troendelagicum</name>
    <dbReference type="NCBI Taxonomy" id="128251"/>
    <lineage>
        <taxon>Eukaryota</taxon>
        <taxon>Viridiplantae</taxon>
        <taxon>Streptophyta</taxon>
        <taxon>Embryophyta</taxon>
        <taxon>Bryophyta</taxon>
        <taxon>Sphagnophytina</taxon>
        <taxon>Sphagnopsida</taxon>
        <taxon>Sphagnales</taxon>
        <taxon>Sphagnaceae</taxon>
        <taxon>Sphagnum</taxon>
    </lineage>
</organism>
<reference evidence="1" key="1">
    <citation type="submission" date="2024-02" db="EMBL/GenBank/DDBJ databases">
        <authorList>
            <consortium name="ELIXIR-Norway"/>
            <consortium name="Elixir Norway"/>
        </authorList>
    </citation>
    <scope>NUCLEOTIDE SEQUENCE</scope>
</reference>
<dbReference type="EMBL" id="OZ019908">
    <property type="protein sequence ID" value="CAK9207372.1"/>
    <property type="molecule type" value="Genomic_DNA"/>
</dbReference>
<gene>
    <name evidence="1" type="ORF">CSSPTR1EN2_LOCUS8769</name>
</gene>
<keyword evidence="2" id="KW-1185">Reference proteome</keyword>
<accession>A0ABP0TX79</accession>
<protein>
    <submittedName>
        <fullName evidence="1">Uncharacterized protein</fullName>
    </submittedName>
</protein>